<keyword evidence="1" id="KW-0418">Kinase</keyword>
<dbReference type="Proteomes" id="UP000501802">
    <property type="component" value="Chromosome"/>
</dbReference>
<evidence type="ECO:0000313" key="2">
    <source>
        <dbReference type="Proteomes" id="UP000501802"/>
    </source>
</evidence>
<reference evidence="1 2" key="1">
    <citation type="submission" date="2020-03" db="EMBL/GenBank/DDBJ databases">
        <authorList>
            <person name="Kim M.K."/>
        </authorList>
    </citation>
    <scope>NUCLEOTIDE SEQUENCE [LARGE SCALE GENOMIC DNA]</scope>
    <source>
        <strain evidence="1 2">BT328</strain>
    </source>
</reference>
<evidence type="ECO:0000313" key="1">
    <source>
        <dbReference type="EMBL" id="QIP15390.1"/>
    </source>
</evidence>
<dbReference type="KEGG" id="spib:G8759_23545"/>
<proteinExistence type="predicted"/>
<dbReference type="GO" id="GO:0016301">
    <property type="term" value="F:kinase activity"/>
    <property type="evidence" value="ECO:0007669"/>
    <property type="project" value="UniProtKB-KW"/>
</dbReference>
<organism evidence="1 2">
    <name type="scientific">Spirosoma aureum</name>
    <dbReference type="NCBI Taxonomy" id="2692134"/>
    <lineage>
        <taxon>Bacteria</taxon>
        <taxon>Pseudomonadati</taxon>
        <taxon>Bacteroidota</taxon>
        <taxon>Cytophagia</taxon>
        <taxon>Cytophagales</taxon>
        <taxon>Cytophagaceae</taxon>
        <taxon>Spirosoma</taxon>
    </lineage>
</organism>
<dbReference type="InterPro" id="IPR027417">
    <property type="entry name" value="P-loop_NTPase"/>
</dbReference>
<dbReference type="EMBL" id="CP050063">
    <property type="protein sequence ID" value="QIP15390.1"/>
    <property type="molecule type" value="Genomic_DNA"/>
</dbReference>
<sequence length="306" mass="33915">MELSTYYYTAYGLSIGSEIALSQLKEIQPTAVDLVIKRGRIPQSPPLEPTKVYRSGLNAQFAQAGLGCLWLDWSPLLSFMAINGNELILDTDQTDEDLLSLFTLSEAIGLILFQKGYFLLHGSAIQLTNKGVVFLGQPGAGKSTTVAAFAQKGVPVLSDDMVCIRLQEGKTPMLIPAFSQIKIWENTVNGLNLNRTDLTPVREGLTKFSWHESVSFAQEEVPLAQIFVLESPSESENTLKPISKSQLPIELLNHFPLPDSLLTGNSLKDYFEKSILIANTTPLYKMSRPSDFVKLHQFVEYIKSTL</sequence>
<dbReference type="Gene3D" id="3.40.50.300">
    <property type="entry name" value="P-loop containing nucleotide triphosphate hydrolases"/>
    <property type="match status" value="1"/>
</dbReference>
<accession>A0A6G9ASK2</accession>
<dbReference type="SUPFAM" id="SSF53795">
    <property type="entry name" value="PEP carboxykinase-like"/>
    <property type="match status" value="1"/>
</dbReference>
<dbReference type="RefSeq" id="WP_167213443.1">
    <property type="nucleotide sequence ID" value="NZ_CP050063.1"/>
</dbReference>
<dbReference type="AlphaFoldDB" id="A0A6G9ASK2"/>
<gene>
    <name evidence="1" type="ORF">G8759_23545</name>
</gene>
<name>A0A6G9ASK2_9BACT</name>
<protein>
    <submittedName>
        <fullName evidence="1">Serine kinase</fullName>
    </submittedName>
</protein>
<keyword evidence="2" id="KW-1185">Reference proteome</keyword>
<keyword evidence="1" id="KW-0808">Transferase</keyword>